<proteinExistence type="predicted"/>
<organism evidence="1">
    <name type="scientific">uncultured Chloroflexia bacterium</name>
    <dbReference type="NCBI Taxonomy" id="1672391"/>
    <lineage>
        <taxon>Bacteria</taxon>
        <taxon>Bacillati</taxon>
        <taxon>Chloroflexota</taxon>
        <taxon>Chloroflexia</taxon>
        <taxon>environmental samples</taxon>
    </lineage>
</organism>
<accession>A0A6J4JU48</accession>
<name>A0A6J4JU48_9CHLR</name>
<dbReference type="EMBL" id="CADCTR010001245">
    <property type="protein sequence ID" value="CAA9287639.1"/>
    <property type="molecule type" value="Genomic_DNA"/>
</dbReference>
<gene>
    <name evidence="1" type="ORF">AVDCRST_MAG93-3662</name>
</gene>
<sequence>MANLYQNSNGSYYTKTKNLSGQIVTLQIREQGAKWLIDSSFDVGDTLGAAFWELKKSGWLHTLGETTGGGEPGYSTNWIQHDAFAINPVDIEPNTDEPLTVPTGSEFASAPRFLFAPSKSIYYTILNIENSSDYWLEVPLLIKQDGAMELLRLGAGVGEEFTEEGLRLLFVRRWCYFDEDRYSG</sequence>
<dbReference type="AlphaFoldDB" id="A0A6J4JU48"/>
<reference evidence="1" key="1">
    <citation type="submission" date="2020-02" db="EMBL/GenBank/DDBJ databases">
        <authorList>
            <person name="Meier V. D."/>
        </authorList>
    </citation>
    <scope>NUCLEOTIDE SEQUENCE</scope>
    <source>
        <strain evidence="1">AVDCRST_MAG93</strain>
    </source>
</reference>
<evidence type="ECO:0000313" key="1">
    <source>
        <dbReference type="EMBL" id="CAA9287639.1"/>
    </source>
</evidence>
<protein>
    <submittedName>
        <fullName evidence="1">Uncharacterized protein</fullName>
    </submittedName>
</protein>